<dbReference type="STRING" id="543379.A0A232EJS0"/>
<dbReference type="OrthoDB" id="7700376at2759"/>
<reference evidence="1 2" key="1">
    <citation type="journal article" date="2017" name="Curr. Biol.">
        <title>The Evolution of Venom by Co-option of Single-Copy Genes.</title>
        <authorList>
            <person name="Martinson E.O."/>
            <person name="Mrinalini"/>
            <person name="Kelkar Y.D."/>
            <person name="Chang C.H."/>
            <person name="Werren J.H."/>
        </authorList>
    </citation>
    <scope>NUCLEOTIDE SEQUENCE [LARGE SCALE GENOMIC DNA]</scope>
    <source>
        <strain evidence="1 2">Alberta</strain>
        <tissue evidence="1">Whole body</tissue>
    </source>
</reference>
<comment type="caution">
    <text evidence="1">The sequence shown here is derived from an EMBL/GenBank/DDBJ whole genome shotgun (WGS) entry which is preliminary data.</text>
</comment>
<evidence type="ECO:0000313" key="2">
    <source>
        <dbReference type="Proteomes" id="UP000215335"/>
    </source>
</evidence>
<accession>A0A232EJS0</accession>
<keyword evidence="2" id="KW-1185">Reference proteome</keyword>
<proteinExistence type="predicted"/>
<gene>
    <name evidence="1" type="ORF">TSAR_010305</name>
</gene>
<sequence>MWYPLISISEITTSNGKKLVVQDKNVIMKHIPVKTLLKNLLEINGLFNALTEYMEFLNNDKTAKTNVIQGQLWQKQISTFHKNGIVIPLFGYFDDVETGNSLGSHAENNEVGSVYVMLPSLPPNFTSKFESIVLSDIFYTNDRKQYSNDVIFKRFINKLNDLRENGIELVIEDKNESRTVKEYFITTLILGTTLELIVSLDSHRISRKLAGAEFSV</sequence>
<dbReference type="EMBL" id="NNAY01003943">
    <property type="protein sequence ID" value="OXU18609.1"/>
    <property type="molecule type" value="Genomic_DNA"/>
</dbReference>
<organism evidence="1 2">
    <name type="scientific">Trichomalopsis sarcophagae</name>
    <dbReference type="NCBI Taxonomy" id="543379"/>
    <lineage>
        <taxon>Eukaryota</taxon>
        <taxon>Metazoa</taxon>
        <taxon>Ecdysozoa</taxon>
        <taxon>Arthropoda</taxon>
        <taxon>Hexapoda</taxon>
        <taxon>Insecta</taxon>
        <taxon>Pterygota</taxon>
        <taxon>Neoptera</taxon>
        <taxon>Endopterygota</taxon>
        <taxon>Hymenoptera</taxon>
        <taxon>Apocrita</taxon>
        <taxon>Proctotrupomorpha</taxon>
        <taxon>Chalcidoidea</taxon>
        <taxon>Pteromalidae</taxon>
        <taxon>Pteromalinae</taxon>
        <taxon>Trichomalopsis</taxon>
    </lineage>
</organism>
<name>A0A232EJS0_9HYME</name>
<dbReference type="AlphaFoldDB" id="A0A232EJS0"/>
<protein>
    <submittedName>
        <fullName evidence="1">Uncharacterized protein</fullName>
    </submittedName>
</protein>
<evidence type="ECO:0000313" key="1">
    <source>
        <dbReference type="EMBL" id="OXU18609.1"/>
    </source>
</evidence>
<dbReference type="Proteomes" id="UP000215335">
    <property type="component" value="Unassembled WGS sequence"/>
</dbReference>